<evidence type="ECO:0000313" key="2">
    <source>
        <dbReference type="EMBL" id="MBD1429359.1"/>
    </source>
</evidence>
<comment type="caution">
    <text evidence="2">The sequence shown here is derived from an EMBL/GenBank/DDBJ whole genome shotgun (WGS) entry which is preliminary data.</text>
</comment>
<name>A0ABR7YDG7_9SPHI</name>
<dbReference type="RefSeq" id="WP_190301905.1">
    <property type="nucleotide sequence ID" value="NZ_JACOIJ010000010.1"/>
</dbReference>
<gene>
    <name evidence="2" type="ORF">H8B04_07225</name>
</gene>
<feature type="domain" description="Glycoamylase-like" evidence="1">
    <location>
        <begin position="206"/>
        <end position="425"/>
    </location>
</feature>
<sequence length="441" mass="50474">MKLIPSYIFILLFLIGCKTTDLPKNDKQTEELLNKIQRQTFKYFWEGAEPTSGLARERIHLDGVYPQNDKDVITIGGSGFGLMSILVAEKRNFIQSQEALERFKKALNYLDKIPRFKGAYAHWYDGPTGKVKAFGNKDDGGDIVETAFLAQSLICIREYYKNGSPEQKDIALLAHKLWKEIDWAHYTNRSNVIFWHWSPEHEFGMNHPIQGFDECLITYILAASSPTFPIDKQVYVNGWTRNGKIKTAIEKYNIPTVAKHNAIQGEVGPLFWAHYSFLGLNPNGLKDDYVDYGKVVKNHTRINIAYADDNPNNYLGYGPDKGWGLTASYSINGYEAHHPDNDKGVISPTAALSSMPYSPKESIAFANYLFQNLESKVWGPYGFYDAYSETANWFPQRYLAIDQGPIIVMIENYRSQFIWNLFMNAPEIKEGLKKLNFQYNK</sequence>
<dbReference type="InterPro" id="IPR016883">
    <property type="entry name" value="UCP028431"/>
</dbReference>
<evidence type="ECO:0000313" key="3">
    <source>
        <dbReference type="Proteomes" id="UP000651271"/>
    </source>
</evidence>
<accession>A0ABR7YDG7</accession>
<dbReference type="EMBL" id="JACOIJ010000010">
    <property type="protein sequence ID" value="MBD1429359.1"/>
    <property type="molecule type" value="Genomic_DNA"/>
</dbReference>
<dbReference type="Pfam" id="PF10091">
    <property type="entry name" value="Glycoamylase"/>
    <property type="match status" value="1"/>
</dbReference>
<dbReference type="PIRSF" id="PIRSF028431">
    <property type="entry name" value="UCP028431"/>
    <property type="match status" value="1"/>
</dbReference>
<dbReference type="PROSITE" id="PS51257">
    <property type="entry name" value="PROKAR_LIPOPROTEIN"/>
    <property type="match status" value="1"/>
</dbReference>
<protein>
    <submittedName>
        <fullName evidence="2">DUF3131 domain-containing protein</fullName>
    </submittedName>
</protein>
<organism evidence="2 3">
    <name type="scientific">Sphingobacterium litopenaei</name>
    <dbReference type="NCBI Taxonomy" id="2763500"/>
    <lineage>
        <taxon>Bacteria</taxon>
        <taxon>Pseudomonadati</taxon>
        <taxon>Bacteroidota</taxon>
        <taxon>Sphingobacteriia</taxon>
        <taxon>Sphingobacteriales</taxon>
        <taxon>Sphingobacteriaceae</taxon>
        <taxon>Sphingobacterium</taxon>
    </lineage>
</organism>
<reference evidence="2 3" key="1">
    <citation type="submission" date="2020-08" db="EMBL/GenBank/DDBJ databases">
        <title>Sphingobacterium sp. DN04309 isolated from aquaculture water.</title>
        <authorList>
            <person name="Zhang M."/>
        </authorList>
    </citation>
    <scope>NUCLEOTIDE SEQUENCE [LARGE SCALE GENOMIC DNA]</scope>
    <source>
        <strain evidence="2 3">DN04309</strain>
    </source>
</reference>
<dbReference type="Gene3D" id="1.50.10.140">
    <property type="match status" value="1"/>
</dbReference>
<evidence type="ECO:0000259" key="1">
    <source>
        <dbReference type="Pfam" id="PF10091"/>
    </source>
</evidence>
<proteinExistence type="predicted"/>
<dbReference type="Proteomes" id="UP000651271">
    <property type="component" value="Unassembled WGS sequence"/>
</dbReference>
<keyword evidence="3" id="KW-1185">Reference proteome</keyword>
<dbReference type="InterPro" id="IPR019282">
    <property type="entry name" value="Glycoamylase-like_cons_dom"/>
</dbReference>